<dbReference type="Proteomes" id="UP000199159">
    <property type="component" value="Unassembled WGS sequence"/>
</dbReference>
<dbReference type="Pfam" id="PF11772">
    <property type="entry name" value="EpuA"/>
    <property type="match status" value="1"/>
</dbReference>
<keyword evidence="3" id="KW-0240">DNA-directed RNA polymerase</keyword>
<dbReference type="STRING" id="930152.SAMN05216565_10491"/>
<dbReference type="OrthoDB" id="2300232at2"/>
<keyword evidence="2" id="KW-0472">Membrane</keyword>
<sequence length="103" mass="11611">MEYAKGRVKSEVTTEHNNSQERTRAEHRQQEEAIAKEKPGKTRRLVRLRLIPIWLRLLIVAALILLSATAGVIVGYGVIGDGEPTDALKTSTWQHIIDLVEKK</sequence>
<accession>A0A1H0U1P8</accession>
<keyword evidence="4" id="KW-1185">Reference proteome</keyword>
<evidence type="ECO:0000256" key="1">
    <source>
        <dbReference type="SAM" id="MobiDB-lite"/>
    </source>
</evidence>
<feature type="transmembrane region" description="Helical" evidence="2">
    <location>
        <begin position="53"/>
        <end position="79"/>
    </location>
</feature>
<name>A0A1H0U1P8_9BACI</name>
<keyword evidence="2" id="KW-1133">Transmembrane helix</keyword>
<protein>
    <submittedName>
        <fullName evidence="3">DNA-directed RNA polymerase subunit beta</fullName>
    </submittedName>
</protein>
<dbReference type="InterPro" id="IPR024596">
    <property type="entry name" value="RNApol_su_b/EpuA"/>
</dbReference>
<evidence type="ECO:0000313" key="4">
    <source>
        <dbReference type="Proteomes" id="UP000199159"/>
    </source>
</evidence>
<keyword evidence="3" id="KW-0804">Transcription</keyword>
<dbReference type="AlphaFoldDB" id="A0A1H0U1P8"/>
<dbReference type="RefSeq" id="WP_090853233.1">
    <property type="nucleotide sequence ID" value="NZ_FNJU01000004.1"/>
</dbReference>
<feature type="region of interest" description="Disordered" evidence="1">
    <location>
        <begin position="1"/>
        <end position="37"/>
    </location>
</feature>
<dbReference type="GO" id="GO:0000428">
    <property type="term" value="C:DNA-directed RNA polymerase complex"/>
    <property type="evidence" value="ECO:0007669"/>
    <property type="project" value="UniProtKB-KW"/>
</dbReference>
<keyword evidence="2" id="KW-0812">Transmembrane</keyword>
<evidence type="ECO:0000256" key="2">
    <source>
        <dbReference type="SAM" id="Phobius"/>
    </source>
</evidence>
<evidence type="ECO:0000313" key="3">
    <source>
        <dbReference type="EMBL" id="SDP60113.1"/>
    </source>
</evidence>
<reference evidence="4" key="1">
    <citation type="submission" date="2016-10" db="EMBL/GenBank/DDBJ databases">
        <authorList>
            <person name="Varghese N."/>
            <person name="Submissions S."/>
        </authorList>
    </citation>
    <scope>NUCLEOTIDE SEQUENCE [LARGE SCALE GENOMIC DNA]</scope>
    <source>
        <strain evidence="4">IBRC-M10078</strain>
    </source>
</reference>
<organism evidence="3 4">
    <name type="scientific">Litchfieldia salsa</name>
    <dbReference type="NCBI Taxonomy" id="930152"/>
    <lineage>
        <taxon>Bacteria</taxon>
        <taxon>Bacillati</taxon>
        <taxon>Bacillota</taxon>
        <taxon>Bacilli</taxon>
        <taxon>Bacillales</taxon>
        <taxon>Bacillaceae</taxon>
        <taxon>Litchfieldia</taxon>
    </lineage>
</organism>
<proteinExistence type="predicted"/>
<gene>
    <name evidence="3" type="ORF">SAMN05216565_10491</name>
</gene>
<dbReference type="EMBL" id="FNJU01000004">
    <property type="protein sequence ID" value="SDP60113.1"/>
    <property type="molecule type" value="Genomic_DNA"/>
</dbReference>